<comment type="caution">
    <text evidence="1">The sequence shown here is derived from an EMBL/GenBank/DDBJ whole genome shotgun (WGS) entry which is preliminary data.</text>
</comment>
<evidence type="ECO:0000313" key="3">
    <source>
        <dbReference type="Proteomes" id="UP000694300"/>
    </source>
</evidence>
<dbReference type="Proteomes" id="UP000694300">
    <property type="component" value="Unassembled WGS sequence"/>
</dbReference>
<name>A0ABS6UGZ9_9PSEU</name>
<sequence>MSFTAIDYPSWACHLHSPPAEGKQWAPADQGYRTCSGCLNRLRSTLQDVANLYAALDATPMSGGEHGGRGAPGFGSKPAAALNVVAMRDRRTLPYALARDAAVYVFDPTADHNLQPGQLGPARGEYVEKRDVWYGADGRPHQESDHGVLSVPATLAGIAAGIAGMRDLPPPGGSVADLIRWLDAQLDWLTRQDWVAEPAGELHRLASQIRGVTDPRRRVGVCPNVIDEGPTTRVCKATLFAPVRGDSISCRVCKRVWPRSEWLRLGSMLKEAS</sequence>
<gene>
    <name evidence="1" type="ORF">I4I82_26475</name>
    <name evidence="2" type="ORF">I4I82_33835</name>
</gene>
<dbReference type="EMBL" id="JADQDF010000001">
    <property type="protein sequence ID" value="MBW0131201.1"/>
    <property type="molecule type" value="Genomic_DNA"/>
</dbReference>
<evidence type="ECO:0000313" key="1">
    <source>
        <dbReference type="EMBL" id="MBW0131201.1"/>
    </source>
</evidence>
<protein>
    <submittedName>
        <fullName evidence="1">Uncharacterized protein</fullName>
    </submittedName>
</protein>
<proteinExistence type="predicted"/>
<organism evidence="1 3">
    <name type="scientific">Pseudonocardia oceani</name>
    <dbReference type="NCBI Taxonomy" id="2792013"/>
    <lineage>
        <taxon>Bacteria</taxon>
        <taxon>Bacillati</taxon>
        <taxon>Actinomycetota</taxon>
        <taxon>Actinomycetes</taxon>
        <taxon>Pseudonocardiales</taxon>
        <taxon>Pseudonocardiaceae</taxon>
        <taxon>Pseudonocardia</taxon>
    </lineage>
</organism>
<keyword evidence="3" id="KW-1185">Reference proteome</keyword>
<accession>A0ABS6UGZ9</accession>
<dbReference type="EMBL" id="JADQDF010000003">
    <property type="protein sequence ID" value="MBW0132632.1"/>
    <property type="molecule type" value="Genomic_DNA"/>
</dbReference>
<reference evidence="1 3" key="1">
    <citation type="submission" date="2020-11" db="EMBL/GenBank/DDBJ databases">
        <title>Pseudonocardia abyssalis sp. nov. and Pseudonocardia oceani sp. nov., description and phylogenomic analysis of two novel actinomycetes isolated from the deep Southern Ocean.</title>
        <authorList>
            <person name="Parra J."/>
        </authorList>
    </citation>
    <scope>NUCLEOTIDE SEQUENCE [LARGE SCALE GENOMIC DNA]</scope>
    <source>
        <strain evidence="1">KRD-185</strain>
        <strain evidence="3">KRD185</strain>
    </source>
</reference>
<evidence type="ECO:0000313" key="2">
    <source>
        <dbReference type="EMBL" id="MBW0132632.1"/>
    </source>
</evidence>
<dbReference type="RefSeq" id="WP_218596162.1">
    <property type="nucleotide sequence ID" value="NZ_JADQDE010000005.1"/>
</dbReference>